<dbReference type="EMBL" id="JAENHL010000008">
    <property type="protein sequence ID" value="MBK1870154.1"/>
    <property type="molecule type" value="Genomic_DNA"/>
</dbReference>
<evidence type="ECO:0000313" key="2">
    <source>
        <dbReference type="Proteomes" id="UP000616151"/>
    </source>
</evidence>
<dbReference type="Proteomes" id="UP000616151">
    <property type="component" value="Unassembled WGS sequence"/>
</dbReference>
<sequence>MQHDNKNFILAIVLSMAIIFGWQYFYAAPTQKKLEQQTQQQTQVTGGQQQQPGAVVPGTQAAPVVPRETAIASAKRITIETPVIDGSINLTGARFDDIRFKNYRETVDPKSPEIALLNPLGTPHGYFAEHGFIPAAGTTVKLPDLNTEWQAPADATLAPGKPLVLTWDNGEGLTFTRTISVDEDYLFTVKQDVVNKSANAVSLFPYARLLRQGTPKVDGIYVLFEGLIGVLGGKLQEVHYSDLKEEGKKMPVDTTGGWLGFSDKYWATALIPDQAQDLTGTFQHVTANGADSYQADYLGKTAINVPAGGSASYEDRLFAGAKVVQNINAIGEKYKIDRFDLMIDWGWFWFLTKPLFWLLEFIKSYIGNFGVAILIVTVIVKLLFFPLQNKSYESMSKMKKLQPEMEKIKQLHPDDRMKQQQEMMALYKREKVSPLSGCLPILIAIPVFFALYKVIYVTIEMRHAPFFGWIRDLSAHDPTTIFNLFGLIPWDPSTVPVFGHYLMLGVWPIIMGITMWLQMRLNPTPPDPIQAQLFNWMPILFTFMLSSFPAGLVIYWAWNNFLSILQQSYIMRRQGVEVNFFGNIRNSLPFLKRKSSTG</sequence>
<proteinExistence type="predicted"/>
<comment type="caution">
    <text evidence="1">The sequence shown here is derived from an EMBL/GenBank/DDBJ whole genome shotgun (WGS) entry which is preliminary data.</text>
</comment>
<keyword evidence="2" id="KW-1185">Reference proteome</keyword>
<accession>A0ACC5RC35</accession>
<name>A0ACC5RC35_9HYPH</name>
<reference evidence="1" key="1">
    <citation type="submission" date="2021-01" db="EMBL/GenBank/DDBJ databases">
        <authorList>
            <person name="Sun Q."/>
        </authorList>
    </citation>
    <scope>NUCLEOTIDE SEQUENCE</scope>
    <source>
        <strain evidence="1">YIM B02566</strain>
    </source>
</reference>
<organism evidence="1 2">
    <name type="scientific">Taklimakanibacter albus</name>
    <dbReference type="NCBI Taxonomy" id="2800327"/>
    <lineage>
        <taxon>Bacteria</taxon>
        <taxon>Pseudomonadati</taxon>
        <taxon>Pseudomonadota</taxon>
        <taxon>Alphaproteobacteria</taxon>
        <taxon>Hyphomicrobiales</taxon>
        <taxon>Aestuariivirgaceae</taxon>
        <taxon>Taklimakanibacter</taxon>
    </lineage>
</organism>
<evidence type="ECO:0000313" key="1">
    <source>
        <dbReference type="EMBL" id="MBK1870154.1"/>
    </source>
</evidence>
<gene>
    <name evidence="1" type="primary">yidC</name>
    <name evidence="1" type="ORF">JHL16_27570</name>
</gene>
<protein>
    <submittedName>
        <fullName evidence="1">Membrane protein insertase YidC</fullName>
    </submittedName>
</protein>